<feature type="non-terminal residue" evidence="1">
    <location>
        <position position="1"/>
    </location>
</feature>
<name>A0ACA9PRB5_9GLOM</name>
<keyword evidence="2" id="KW-1185">Reference proteome</keyword>
<gene>
    <name evidence="1" type="ORF">ACOLOM_LOCUS11171</name>
</gene>
<dbReference type="EMBL" id="CAJVPT010039049">
    <property type="protein sequence ID" value="CAG8721783.1"/>
    <property type="molecule type" value="Genomic_DNA"/>
</dbReference>
<proteinExistence type="predicted"/>
<sequence length="235" mass="26665">ASRLLHPQALRYCRIQIDRSICRNLKLDPIVHEAEYSHIGCPEKSFLIHGMDVMHLNKWCIKAVKTDPSNDIDSGDSLIIDLPQLVVIGSQSSGKSTLIEGLIKWDVLSMREDVSWRCNIWLDFEFGQDGEPLVVPQRRRKFGPEITEPEHVYERLVQAQAAVLHYPTVDPDDFLQPNAHLGGEGFSHNTISVEIDGPEVESLSFVDLPGQPRMMDRVKDLATKYIRKETSLILL</sequence>
<reference evidence="1" key="1">
    <citation type="submission" date="2021-06" db="EMBL/GenBank/DDBJ databases">
        <authorList>
            <person name="Kallberg Y."/>
            <person name="Tangrot J."/>
            <person name="Rosling A."/>
        </authorList>
    </citation>
    <scope>NUCLEOTIDE SEQUENCE</scope>
    <source>
        <strain evidence="1">CL356</strain>
    </source>
</reference>
<comment type="caution">
    <text evidence="1">The sequence shown here is derived from an EMBL/GenBank/DDBJ whole genome shotgun (WGS) entry which is preliminary data.</text>
</comment>
<accession>A0ACA9PRB5</accession>
<protein>
    <submittedName>
        <fullName evidence="1">15138_t:CDS:1</fullName>
    </submittedName>
</protein>
<organism evidence="1 2">
    <name type="scientific">Acaulospora colombiana</name>
    <dbReference type="NCBI Taxonomy" id="27376"/>
    <lineage>
        <taxon>Eukaryota</taxon>
        <taxon>Fungi</taxon>
        <taxon>Fungi incertae sedis</taxon>
        <taxon>Mucoromycota</taxon>
        <taxon>Glomeromycotina</taxon>
        <taxon>Glomeromycetes</taxon>
        <taxon>Diversisporales</taxon>
        <taxon>Acaulosporaceae</taxon>
        <taxon>Acaulospora</taxon>
    </lineage>
</organism>
<feature type="non-terminal residue" evidence="1">
    <location>
        <position position="235"/>
    </location>
</feature>
<dbReference type="Proteomes" id="UP000789525">
    <property type="component" value="Unassembled WGS sequence"/>
</dbReference>
<evidence type="ECO:0000313" key="2">
    <source>
        <dbReference type="Proteomes" id="UP000789525"/>
    </source>
</evidence>
<evidence type="ECO:0000313" key="1">
    <source>
        <dbReference type="EMBL" id="CAG8721783.1"/>
    </source>
</evidence>